<accession>A0A9Q3JM97</accession>
<keyword evidence="3" id="KW-1185">Reference proteome</keyword>
<evidence type="ECO:0000313" key="2">
    <source>
        <dbReference type="EMBL" id="MBW0565017.1"/>
    </source>
</evidence>
<comment type="caution">
    <text evidence="2">The sequence shown here is derived from an EMBL/GenBank/DDBJ whole genome shotgun (WGS) entry which is preliminary data.</text>
</comment>
<organism evidence="2 3">
    <name type="scientific">Austropuccinia psidii MF-1</name>
    <dbReference type="NCBI Taxonomy" id="1389203"/>
    <lineage>
        <taxon>Eukaryota</taxon>
        <taxon>Fungi</taxon>
        <taxon>Dikarya</taxon>
        <taxon>Basidiomycota</taxon>
        <taxon>Pucciniomycotina</taxon>
        <taxon>Pucciniomycetes</taxon>
        <taxon>Pucciniales</taxon>
        <taxon>Sphaerophragmiaceae</taxon>
        <taxon>Austropuccinia</taxon>
    </lineage>
</organism>
<dbReference type="OrthoDB" id="43547at2759"/>
<dbReference type="EMBL" id="AVOT02076730">
    <property type="protein sequence ID" value="MBW0565017.1"/>
    <property type="molecule type" value="Genomic_DNA"/>
</dbReference>
<name>A0A9Q3JM97_9BASI</name>
<feature type="region of interest" description="Disordered" evidence="1">
    <location>
        <begin position="73"/>
        <end position="133"/>
    </location>
</feature>
<reference evidence="2" key="1">
    <citation type="submission" date="2021-03" db="EMBL/GenBank/DDBJ databases">
        <title>Draft genome sequence of rust myrtle Austropuccinia psidii MF-1, a brazilian biotype.</title>
        <authorList>
            <person name="Quecine M.C."/>
            <person name="Pachon D.M.R."/>
            <person name="Bonatelli M.L."/>
            <person name="Correr F.H."/>
            <person name="Franceschini L.M."/>
            <person name="Leite T.F."/>
            <person name="Margarido G.R.A."/>
            <person name="Almeida C.A."/>
            <person name="Ferrarezi J.A."/>
            <person name="Labate C.A."/>
        </authorList>
    </citation>
    <scope>NUCLEOTIDE SEQUENCE</scope>
    <source>
        <strain evidence="2">MF-1</strain>
    </source>
</reference>
<protein>
    <submittedName>
        <fullName evidence="2">Uncharacterized protein</fullName>
    </submittedName>
</protein>
<dbReference type="AlphaFoldDB" id="A0A9Q3JM97"/>
<sequence>MPSIRSGASYKPSSSSQKGYERDYGRSQSDTKGQGSVKDFHNSKLFNSEADDTIVIPALACYSTDGIIDGKEEYDSFNSRMEENNNPPPKQVPRPAPVDRSQNSNVKKKPQAQSKGKGKAQAPKPYSQGYRIPKIQQDAMENAFQMARTMMELQKKEEVRLRFQK</sequence>
<proteinExistence type="predicted"/>
<feature type="compositionally biased region" description="Pro residues" evidence="1">
    <location>
        <begin position="86"/>
        <end position="96"/>
    </location>
</feature>
<evidence type="ECO:0000256" key="1">
    <source>
        <dbReference type="SAM" id="MobiDB-lite"/>
    </source>
</evidence>
<evidence type="ECO:0000313" key="3">
    <source>
        <dbReference type="Proteomes" id="UP000765509"/>
    </source>
</evidence>
<dbReference type="Proteomes" id="UP000765509">
    <property type="component" value="Unassembled WGS sequence"/>
</dbReference>
<gene>
    <name evidence="2" type="ORF">O181_104732</name>
</gene>
<feature type="region of interest" description="Disordered" evidence="1">
    <location>
        <begin position="1"/>
        <end position="39"/>
    </location>
</feature>